<evidence type="ECO:0000313" key="2">
    <source>
        <dbReference type="Proteomes" id="UP000823674"/>
    </source>
</evidence>
<sequence length="70" mass="8205">MVPRNFLGIFRGNSEEHMFGVSKHQFFLPYIISYTNAMHTIEKSLNRNPKSKTLNRRKSLGIFRGFSEEV</sequence>
<dbReference type="EMBL" id="JADBGQ010000003">
    <property type="protein sequence ID" value="KAG5405373.1"/>
    <property type="molecule type" value="Genomic_DNA"/>
</dbReference>
<accession>A0ABQ7N3Z6</accession>
<organism evidence="1 2">
    <name type="scientific">Brassica rapa subsp. trilocularis</name>
    <dbReference type="NCBI Taxonomy" id="1813537"/>
    <lineage>
        <taxon>Eukaryota</taxon>
        <taxon>Viridiplantae</taxon>
        <taxon>Streptophyta</taxon>
        <taxon>Embryophyta</taxon>
        <taxon>Tracheophyta</taxon>
        <taxon>Spermatophyta</taxon>
        <taxon>Magnoliopsida</taxon>
        <taxon>eudicotyledons</taxon>
        <taxon>Gunneridae</taxon>
        <taxon>Pentapetalae</taxon>
        <taxon>rosids</taxon>
        <taxon>malvids</taxon>
        <taxon>Brassicales</taxon>
        <taxon>Brassicaceae</taxon>
        <taxon>Brassiceae</taxon>
        <taxon>Brassica</taxon>
    </lineage>
</organism>
<name>A0ABQ7N3Z6_BRACM</name>
<protein>
    <submittedName>
        <fullName evidence="1">Uncharacterized protein</fullName>
    </submittedName>
</protein>
<comment type="caution">
    <text evidence="1">The sequence shown here is derived from an EMBL/GenBank/DDBJ whole genome shotgun (WGS) entry which is preliminary data.</text>
</comment>
<evidence type="ECO:0000313" key="1">
    <source>
        <dbReference type="EMBL" id="KAG5405373.1"/>
    </source>
</evidence>
<keyword evidence="2" id="KW-1185">Reference proteome</keyword>
<feature type="non-terminal residue" evidence="1">
    <location>
        <position position="70"/>
    </location>
</feature>
<dbReference type="Proteomes" id="UP000823674">
    <property type="component" value="Chromosome A03"/>
</dbReference>
<proteinExistence type="predicted"/>
<gene>
    <name evidence="1" type="primary">A03g504250.1_BraROA</name>
    <name evidence="1" type="ORF">IGI04_011492</name>
</gene>
<reference evidence="1 2" key="1">
    <citation type="submission" date="2021-03" db="EMBL/GenBank/DDBJ databases">
        <authorList>
            <person name="King G.J."/>
            <person name="Bancroft I."/>
            <person name="Baten A."/>
            <person name="Bloomfield J."/>
            <person name="Borpatragohain P."/>
            <person name="He Z."/>
            <person name="Irish N."/>
            <person name="Irwin J."/>
            <person name="Liu K."/>
            <person name="Mauleon R.P."/>
            <person name="Moore J."/>
            <person name="Morris R."/>
            <person name="Ostergaard L."/>
            <person name="Wang B."/>
            <person name="Wells R."/>
        </authorList>
    </citation>
    <scope>NUCLEOTIDE SEQUENCE [LARGE SCALE GENOMIC DNA]</scope>
    <source>
        <strain evidence="1">R-o-18</strain>
        <tissue evidence="1">Leaf</tissue>
    </source>
</reference>